<keyword evidence="3" id="KW-1185">Reference proteome</keyword>
<evidence type="ECO:0000313" key="3">
    <source>
        <dbReference type="Proteomes" id="UP001602119"/>
    </source>
</evidence>
<proteinExistence type="predicted"/>
<evidence type="ECO:0000256" key="1">
    <source>
        <dbReference type="SAM" id="MobiDB-lite"/>
    </source>
</evidence>
<name>A0ABW6V471_MICFU</name>
<sequence length="63" mass="6402">MGQFGVDPARLGLVDPGGALIGVVCFKESGSTYPLGSAVPARLRGADPETSFGGRRLSADPVQ</sequence>
<organism evidence="2 3">
    <name type="scientific">Microtetraspora fusca</name>
    <dbReference type="NCBI Taxonomy" id="1997"/>
    <lineage>
        <taxon>Bacteria</taxon>
        <taxon>Bacillati</taxon>
        <taxon>Actinomycetota</taxon>
        <taxon>Actinomycetes</taxon>
        <taxon>Streptosporangiales</taxon>
        <taxon>Streptosporangiaceae</taxon>
        <taxon>Microtetraspora</taxon>
    </lineage>
</organism>
<comment type="caution">
    <text evidence="2">The sequence shown here is derived from an EMBL/GenBank/DDBJ whole genome shotgun (WGS) entry which is preliminary data.</text>
</comment>
<reference evidence="2 3" key="1">
    <citation type="submission" date="2024-10" db="EMBL/GenBank/DDBJ databases">
        <title>The Natural Products Discovery Center: Release of the First 8490 Sequenced Strains for Exploring Actinobacteria Biosynthetic Diversity.</title>
        <authorList>
            <person name="Kalkreuter E."/>
            <person name="Kautsar S.A."/>
            <person name="Yang D."/>
            <person name="Bader C.D."/>
            <person name="Teijaro C.N."/>
            <person name="Fluegel L."/>
            <person name="Davis C.M."/>
            <person name="Simpson J.R."/>
            <person name="Lauterbach L."/>
            <person name="Steele A.D."/>
            <person name="Gui C."/>
            <person name="Meng S."/>
            <person name="Li G."/>
            <person name="Viehrig K."/>
            <person name="Ye F."/>
            <person name="Su P."/>
            <person name="Kiefer A.F."/>
            <person name="Nichols A."/>
            <person name="Cepeda A.J."/>
            <person name="Yan W."/>
            <person name="Fan B."/>
            <person name="Jiang Y."/>
            <person name="Adhikari A."/>
            <person name="Zheng C.-J."/>
            <person name="Schuster L."/>
            <person name="Cowan T.M."/>
            <person name="Smanski M.J."/>
            <person name="Chevrette M.G."/>
            <person name="De Carvalho L.P.S."/>
            <person name="Shen B."/>
        </authorList>
    </citation>
    <scope>NUCLEOTIDE SEQUENCE [LARGE SCALE GENOMIC DNA]</scope>
    <source>
        <strain evidence="2 3">NPDC001281</strain>
    </source>
</reference>
<evidence type="ECO:0000313" key="2">
    <source>
        <dbReference type="EMBL" id="MFF4774104.1"/>
    </source>
</evidence>
<dbReference type="EMBL" id="JBIAXI010000008">
    <property type="protein sequence ID" value="MFF4774104.1"/>
    <property type="molecule type" value="Genomic_DNA"/>
</dbReference>
<dbReference type="Proteomes" id="UP001602119">
    <property type="component" value="Unassembled WGS sequence"/>
</dbReference>
<feature type="region of interest" description="Disordered" evidence="1">
    <location>
        <begin position="44"/>
        <end position="63"/>
    </location>
</feature>
<dbReference type="RefSeq" id="WP_387342485.1">
    <property type="nucleotide sequence ID" value="NZ_JBIAXI010000008.1"/>
</dbReference>
<protein>
    <submittedName>
        <fullName evidence="2">Uncharacterized protein</fullName>
    </submittedName>
</protein>
<gene>
    <name evidence="2" type="ORF">ACFY05_14710</name>
</gene>
<accession>A0ABW6V471</accession>